<dbReference type="InterPro" id="IPR014748">
    <property type="entry name" value="Enoyl-CoA_hydra_C"/>
</dbReference>
<comment type="similarity">
    <text evidence="1 3">Belongs to the enoyl-CoA hydratase/isomerase family.</text>
</comment>
<reference evidence="4 5" key="1">
    <citation type="submission" date="2018-09" db="EMBL/GenBank/DDBJ databases">
        <authorList>
            <person name="Zhu H."/>
        </authorList>
    </citation>
    <scope>NUCLEOTIDE SEQUENCE [LARGE SCALE GENOMIC DNA]</scope>
    <source>
        <strain evidence="4 5">K1W22B-8</strain>
    </source>
</reference>
<evidence type="ECO:0000313" key="4">
    <source>
        <dbReference type="EMBL" id="RJF89355.1"/>
    </source>
</evidence>
<dbReference type="OrthoDB" id="9795613at2"/>
<evidence type="ECO:0000256" key="2">
    <source>
        <dbReference type="ARBA" id="ARBA00023239"/>
    </source>
</evidence>
<dbReference type="Proteomes" id="UP000284605">
    <property type="component" value="Unassembled WGS sequence"/>
</dbReference>
<evidence type="ECO:0000256" key="1">
    <source>
        <dbReference type="ARBA" id="ARBA00005254"/>
    </source>
</evidence>
<dbReference type="SUPFAM" id="SSF52096">
    <property type="entry name" value="ClpP/crotonase"/>
    <property type="match status" value="1"/>
</dbReference>
<dbReference type="GO" id="GO:0006635">
    <property type="term" value="P:fatty acid beta-oxidation"/>
    <property type="evidence" value="ECO:0007669"/>
    <property type="project" value="TreeGrafter"/>
</dbReference>
<evidence type="ECO:0000313" key="5">
    <source>
        <dbReference type="Proteomes" id="UP000284605"/>
    </source>
</evidence>
<dbReference type="InterPro" id="IPR001753">
    <property type="entry name" value="Enoyl-CoA_hydra/iso"/>
</dbReference>
<dbReference type="Gene3D" id="1.10.12.10">
    <property type="entry name" value="Lyase 2-enoyl-coa Hydratase, Chain A, domain 2"/>
    <property type="match status" value="1"/>
</dbReference>
<comment type="caution">
    <text evidence="4">The sequence shown here is derived from an EMBL/GenBank/DDBJ whole genome shotgun (WGS) entry which is preliminary data.</text>
</comment>
<dbReference type="FunFam" id="1.10.12.10:FF:000001">
    <property type="entry name" value="Probable enoyl-CoA hydratase, mitochondrial"/>
    <property type="match status" value="1"/>
</dbReference>
<accession>A0A418WH82</accession>
<dbReference type="Pfam" id="PF00378">
    <property type="entry name" value="ECH_1"/>
    <property type="match status" value="1"/>
</dbReference>
<dbReference type="FunFam" id="3.90.226.10:FF:000009">
    <property type="entry name" value="Carnitinyl-CoA dehydratase"/>
    <property type="match status" value="1"/>
</dbReference>
<name>A0A418WH82_9PROT</name>
<dbReference type="RefSeq" id="WP_119781064.1">
    <property type="nucleotide sequence ID" value="NZ_QYUK01000011.1"/>
</dbReference>
<dbReference type="PROSITE" id="PS00166">
    <property type="entry name" value="ENOYL_COA_HYDRATASE"/>
    <property type="match status" value="1"/>
</dbReference>
<evidence type="ECO:0000256" key="3">
    <source>
        <dbReference type="RuleBase" id="RU003707"/>
    </source>
</evidence>
<gene>
    <name evidence="4" type="ORF">D3874_22235</name>
</gene>
<dbReference type="CDD" id="cd06558">
    <property type="entry name" value="crotonase-like"/>
    <property type="match status" value="1"/>
</dbReference>
<sequence length="258" mass="26578">MSEDFLIHSDPAPGVRLLQLNRPDRRNALATPLLVALAAALEAADAAADIHCCVITGGPKVFAAGADIDELAAKDAAGGLADPRIAAWATIRSVRKPIVGAVNGWCLGAGNELLMCCDLVVAATDAQFGQPETSLGIIPGAGGTATLPRLIGRARAMRMVLLGEPIDAAEARAAGLVNEVVPASEVLAAALAFAVKISGRAPLALLQAKMSVKAALELPHATHHTLERQAFALVLGSSDKAEGIAAFKEKRSPRWAGR</sequence>
<dbReference type="EMBL" id="QYUK01000011">
    <property type="protein sequence ID" value="RJF89355.1"/>
    <property type="molecule type" value="Genomic_DNA"/>
</dbReference>
<proteinExistence type="inferred from homology"/>
<organism evidence="4 5">
    <name type="scientific">Oleomonas cavernae</name>
    <dbReference type="NCBI Taxonomy" id="2320859"/>
    <lineage>
        <taxon>Bacteria</taxon>
        <taxon>Pseudomonadati</taxon>
        <taxon>Pseudomonadota</taxon>
        <taxon>Alphaproteobacteria</taxon>
        <taxon>Acetobacterales</taxon>
        <taxon>Acetobacteraceae</taxon>
        <taxon>Oleomonas</taxon>
    </lineage>
</organism>
<dbReference type="Gene3D" id="3.90.226.10">
    <property type="entry name" value="2-enoyl-CoA Hydratase, Chain A, domain 1"/>
    <property type="match status" value="1"/>
</dbReference>
<protein>
    <submittedName>
        <fullName evidence="4">2,3-dehydroadipyl-CoA hydratase</fullName>
    </submittedName>
</protein>
<dbReference type="InterPro" id="IPR018376">
    <property type="entry name" value="Enoyl-CoA_hyd/isom_CS"/>
</dbReference>
<keyword evidence="5" id="KW-1185">Reference proteome</keyword>
<dbReference type="InterPro" id="IPR029045">
    <property type="entry name" value="ClpP/crotonase-like_dom_sf"/>
</dbReference>
<keyword evidence="2" id="KW-0456">Lyase</keyword>
<dbReference type="PANTHER" id="PTHR11941">
    <property type="entry name" value="ENOYL-COA HYDRATASE-RELATED"/>
    <property type="match status" value="1"/>
</dbReference>
<dbReference type="PANTHER" id="PTHR11941:SF54">
    <property type="entry name" value="ENOYL-COA HYDRATASE, MITOCHONDRIAL"/>
    <property type="match status" value="1"/>
</dbReference>
<dbReference type="GO" id="GO:0016836">
    <property type="term" value="F:hydro-lyase activity"/>
    <property type="evidence" value="ECO:0007669"/>
    <property type="project" value="UniProtKB-ARBA"/>
</dbReference>
<dbReference type="AlphaFoldDB" id="A0A418WH82"/>